<protein>
    <submittedName>
        <fullName evidence="1">Uncharacterized protein</fullName>
    </submittedName>
</protein>
<dbReference type="RefSeq" id="WP_084913216.1">
    <property type="nucleotide sequence ID" value="NZ_MRWE01000044.1"/>
</dbReference>
<dbReference type="EMBL" id="MRWE01000044">
    <property type="protein sequence ID" value="ORJ23737.1"/>
    <property type="molecule type" value="Genomic_DNA"/>
</dbReference>
<dbReference type="Proteomes" id="UP000192536">
    <property type="component" value="Unassembled WGS sequence"/>
</dbReference>
<accession>A0A1X0WAB7</accession>
<dbReference type="InterPro" id="IPR018738">
    <property type="entry name" value="DUF2280"/>
</dbReference>
<dbReference type="Pfam" id="PF10045">
    <property type="entry name" value="DUF2280"/>
    <property type="match status" value="1"/>
</dbReference>
<gene>
    <name evidence="1" type="ORF">BS640_19990</name>
</gene>
<organism evidence="1 2">
    <name type="scientific">Rouxiella badensis</name>
    <dbReference type="NCBI Taxonomy" id="1646377"/>
    <lineage>
        <taxon>Bacteria</taxon>
        <taxon>Pseudomonadati</taxon>
        <taxon>Pseudomonadota</taxon>
        <taxon>Gammaproteobacteria</taxon>
        <taxon>Enterobacterales</taxon>
        <taxon>Yersiniaceae</taxon>
        <taxon>Rouxiella</taxon>
    </lineage>
</organism>
<name>A0A1X0WAB7_9GAMM</name>
<reference evidence="1 2" key="1">
    <citation type="journal article" date="2017" name="Int. J. Syst. Evol. Microbiol.">
        <title>Rouxiella badensis sp. nov. and Rouxiella silvae sp. nov. isolated from peat bog soil in Germany and emendation of the genus description.</title>
        <authorList>
            <person name="Le Fleche-Mateos A."/>
            <person name="Kugler J.H."/>
            <person name="Hansen S.H."/>
            <person name="Syldatk C."/>
            <person name="Hausmann R."/>
            <person name="Lomprez F."/>
            <person name="Vandenbogaert M."/>
            <person name="Manuguerra J.C."/>
            <person name="Grimont P.A."/>
        </authorList>
    </citation>
    <scope>NUCLEOTIDE SEQUENCE [LARGE SCALE GENOMIC DNA]</scope>
    <source>
        <strain evidence="1 2">DSM 100043</strain>
    </source>
</reference>
<evidence type="ECO:0000313" key="2">
    <source>
        <dbReference type="Proteomes" id="UP000192536"/>
    </source>
</evidence>
<evidence type="ECO:0000313" key="1">
    <source>
        <dbReference type="EMBL" id="ORJ23737.1"/>
    </source>
</evidence>
<sequence>MASLKPKVKAITLQLVACIDTAYQVLDAVLKEIDIQITYQIKAVFTRTLATTNTFKWLLHRL</sequence>
<dbReference type="AlphaFoldDB" id="A0A1X0WAB7"/>
<proteinExistence type="predicted"/>
<keyword evidence="2" id="KW-1185">Reference proteome</keyword>
<comment type="caution">
    <text evidence="1">The sequence shown here is derived from an EMBL/GenBank/DDBJ whole genome shotgun (WGS) entry which is preliminary data.</text>
</comment>
<dbReference type="STRING" id="1646377.BS640_19990"/>